<sequence length="188" mass="21238">MDTNQPLLLTAGDRRRGSTRSKLRLQRNEKVSMAPNRSTATGFSHAKGTFFAIRRRNEARNGSQKRAPLKNTISVDEIVDEKGSELVRSIMIPFQSAALPSATLPHQVFFPFPLRRPVRGRCVCVRKRDELRLPEVKSSADHLHTFHHHSPDNHTSCLILPAPPLAPLRNTTVFQIHSSLFPFLHLVL</sequence>
<proteinExistence type="predicted"/>
<accession>A0A9P6NFQ9</accession>
<comment type="caution">
    <text evidence="1">The sequence shown here is derived from an EMBL/GenBank/DDBJ whole genome shotgun (WGS) entry which is preliminary data.</text>
</comment>
<evidence type="ECO:0000313" key="2">
    <source>
        <dbReference type="Proteomes" id="UP000886653"/>
    </source>
</evidence>
<protein>
    <submittedName>
        <fullName evidence="1">Uncharacterized protein</fullName>
    </submittedName>
</protein>
<gene>
    <name evidence="1" type="ORF">CROQUDRAFT_97108</name>
</gene>
<dbReference type="Proteomes" id="UP000886653">
    <property type="component" value="Unassembled WGS sequence"/>
</dbReference>
<name>A0A9P6NFQ9_9BASI</name>
<reference evidence="1" key="1">
    <citation type="submission" date="2013-11" db="EMBL/GenBank/DDBJ databases">
        <title>Genome sequence of the fusiform rust pathogen reveals effectors for host alternation and coevolution with pine.</title>
        <authorList>
            <consortium name="DOE Joint Genome Institute"/>
            <person name="Smith K."/>
            <person name="Pendleton A."/>
            <person name="Kubisiak T."/>
            <person name="Anderson C."/>
            <person name="Salamov A."/>
            <person name="Aerts A."/>
            <person name="Riley R."/>
            <person name="Clum A."/>
            <person name="Lindquist E."/>
            <person name="Ence D."/>
            <person name="Campbell M."/>
            <person name="Kronenberg Z."/>
            <person name="Feau N."/>
            <person name="Dhillon B."/>
            <person name="Hamelin R."/>
            <person name="Burleigh J."/>
            <person name="Smith J."/>
            <person name="Yandell M."/>
            <person name="Nelson C."/>
            <person name="Grigoriev I."/>
            <person name="Davis J."/>
        </authorList>
    </citation>
    <scope>NUCLEOTIDE SEQUENCE</scope>
    <source>
        <strain evidence="1">G11</strain>
    </source>
</reference>
<dbReference type="EMBL" id="MU167337">
    <property type="protein sequence ID" value="KAG0142816.1"/>
    <property type="molecule type" value="Genomic_DNA"/>
</dbReference>
<keyword evidence="2" id="KW-1185">Reference proteome</keyword>
<evidence type="ECO:0000313" key="1">
    <source>
        <dbReference type="EMBL" id="KAG0142816.1"/>
    </source>
</evidence>
<dbReference type="AlphaFoldDB" id="A0A9P6NFQ9"/>
<organism evidence="1 2">
    <name type="scientific">Cronartium quercuum f. sp. fusiforme G11</name>
    <dbReference type="NCBI Taxonomy" id="708437"/>
    <lineage>
        <taxon>Eukaryota</taxon>
        <taxon>Fungi</taxon>
        <taxon>Dikarya</taxon>
        <taxon>Basidiomycota</taxon>
        <taxon>Pucciniomycotina</taxon>
        <taxon>Pucciniomycetes</taxon>
        <taxon>Pucciniales</taxon>
        <taxon>Coleosporiaceae</taxon>
        <taxon>Cronartium</taxon>
    </lineage>
</organism>